<protein>
    <submittedName>
        <fullName evidence="2">Uncharacterized protein</fullName>
    </submittedName>
</protein>
<feature type="region of interest" description="Disordered" evidence="1">
    <location>
        <begin position="58"/>
        <end position="79"/>
    </location>
</feature>
<evidence type="ECO:0000313" key="3">
    <source>
        <dbReference type="Proteomes" id="UP000297280"/>
    </source>
</evidence>
<reference evidence="2 3" key="1">
    <citation type="submission" date="2017-12" db="EMBL/GenBank/DDBJ databases">
        <title>Comparative genomics of Botrytis spp.</title>
        <authorList>
            <person name="Valero-Jimenez C.A."/>
            <person name="Tapia P."/>
            <person name="Veloso J."/>
            <person name="Silva-Moreno E."/>
            <person name="Staats M."/>
            <person name="Valdes J.H."/>
            <person name="Van Kan J.A.L."/>
        </authorList>
    </citation>
    <scope>NUCLEOTIDE SEQUENCE [LARGE SCALE GENOMIC DNA]</scope>
    <source>
        <strain evidence="2 3">MUCL3349</strain>
    </source>
</reference>
<sequence length="79" mass="8835">MVIRATYHNKLKWLLVISDGVLVPLCPHGGDNKECNIGSVTKFYLDKTPELIVRGEANKKKEDRRPNGALAFRTGPLCQ</sequence>
<accession>A0A4Z1KAP0</accession>
<evidence type="ECO:0000256" key="1">
    <source>
        <dbReference type="SAM" id="MobiDB-lite"/>
    </source>
</evidence>
<name>A0A4Z1KAP0_9HELO</name>
<dbReference type="AlphaFoldDB" id="A0A4Z1KAP0"/>
<gene>
    <name evidence="2" type="ORF">BPOR_0825g00030</name>
</gene>
<comment type="caution">
    <text evidence="2">The sequence shown here is derived from an EMBL/GenBank/DDBJ whole genome shotgun (WGS) entry which is preliminary data.</text>
</comment>
<proteinExistence type="predicted"/>
<dbReference type="Proteomes" id="UP000297280">
    <property type="component" value="Unassembled WGS sequence"/>
</dbReference>
<keyword evidence="3" id="KW-1185">Reference proteome</keyword>
<organism evidence="2 3">
    <name type="scientific">Botrytis porri</name>
    <dbReference type="NCBI Taxonomy" id="87229"/>
    <lineage>
        <taxon>Eukaryota</taxon>
        <taxon>Fungi</taxon>
        <taxon>Dikarya</taxon>
        <taxon>Ascomycota</taxon>
        <taxon>Pezizomycotina</taxon>
        <taxon>Leotiomycetes</taxon>
        <taxon>Helotiales</taxon>
        <taxon>Sclerotiniaceae</taxon>
        <taxon>Botrytis</taxon>
    </lineage>
</organism>
<evidence type="ECO:0000313" key="2">
    <source>
        <dbReference type="EMBL" id="TGO82466.1"/>
    </source>
</evidence>
<dbReference type="EMBL" id="PQXO01000822">
    <property type="protein sequence ID" value="TGO82466.1"/>
    <property type="molecule type" value="Genomic_DNA"/>
</dbReference>